<evidence type="ECO:0000313" key="13">
    <source>
        <dbReference type="Proteomes" id="UP000244189"/>
    </source>
</evidence>
<dbReference type="InterPro" id="IPR004358">
    <property type="entry name" value="Sig_transdc_His_kin-like_C"/>
</dbReference>
<comment type="caution">
    <text evidence="12">The sequence shown here is derived from an EMBL/GenBank/DDBJ whole genome shotgun (WGS) entry which is preliminary data.</text>
</comment>
<evidence type="ECO:0000259" key="11">
    <source>
        <dbReference type="PROSITE" id="PS50112"/>
    </source>
</evidence>
<dbReference type="InterPro" id="IPR013767">
    <property type="entry name" value="PAS_fold"/>
</dbReference>
<dbReference type="Gene3D" id="3.30.450.20">
    <property type="entry name" value="PAS domain"/>
    <property type="match status" value="1"/>
</dbReference>
<dbReference type="SMART" id="SM00387">
    <property type="entry name" value="HATPase_c"/>
    <property type="match status" value="1"/>
</dbReference>
<dbReference type="SUPFAM" id="SSF55874">
    <property type="entry name" value="ATPase domain of HSP90 chaperone/DNA topoisomerase II/histidine kinase"/>
    <property type="match status" value="1"/>
</dbReference>
<sequence>MQRFWEMIDDDAALADPETGWLVAAASGVAALSATWLAHTLIAVNLPFLFCVAAVIANAARRGLIAGLVAAVLSLAGTMLIAEWSHALVNPRSVALVSLFCVIVSIGGETMKRLRRREQYAAINACRRERILRIIFDGSPAVMLIIDSSGDIVDANEAACSLFERPREAFMGERLERLVPTHALKTNALHTVILPSAKRLRLDIRDTSLLIGTHRFRIVYVRDETKAVLSSERLAMAQRELYQISRATALGQLGSSIAHELNQPLTIIANYAGVARAVLAADTPDLAAAREAIDDTLAHAFRAATMLKRLRNFIGRKPPILQQVDVRTLLEESAKLGSLAAKGVRAELLTDLSHVDFDVSADAIQLQQVILNLVINAADALRGCDDRRIRLQAWRTATGDATFAVEDSGPGLPPKLRHDVFAPFQSTKTDGVGIGLALCRTIIEGHGGRIWCDDDTELGGARFLFTVPHTAIGGTTHAA</sequence>
<dbReference type="Gene3D" id="1.10.287.130">
    <property type="match status" value="1"/>
</dbReference>
<dbReference type="InterPro" id="IPR003594">
    <property type="entry name" value="HATPase_dom"/>
</dbReference>
<evidence type="ECO:0000313" key="12">
    <source>
        <dbReference type="EMBL" id="PTQ62091.1"/>
    </source>
</evidence>
<dbReference type="Proteomes" id="UP000244189">
    <property type="component" value="Unassembled WGS sequence"/>
</dbReference>
<comment type="catalytic activity">
    <reaction evidence="1">
        <text>ATP + protein L-histidine = ADP + protein N-phospho-L-histidine.</text>
        <dbReference type="EC" id="2.7.13.3"/>
    </reaction>
</comment>
<evidence type="ECO:0000256" key="2">
    <source>
        <dbReference type="ARBA" id="ARBA00012438"/>
    </source>
</evidence>
<dbReference type="Pfam" id="PF02518">
    <property type="entry name" value="HATPase_c"/>
    <property type="match status" value="1"/>
</dbReference>
<dbReference type="PROSITE" id="PS50109">
    <property type="entry name" value="HIS_KIN"/>
    <property type="match status" value="1"/>
</dbReference>
<evidence type="ECO:0000256" key="1">
    <source>
        <dbReference type="ARBA" id="ARBA00000085"/>
    </source>
</evidence>
<evidence type="ECO:0000256" key="4">
    <source>
        <dbReference type="ARBA" id="ARBA00022679"/>
    </source>
</evidence>
<dbReference type="GO" id="GO:0000155">
    <property type="term" value="F:phosphorelay sensor kinase activity"/>
    <property type="evidence" value="ECO:0007669"/>
    <property type="project" value="InterPro"/>
</dbReference>
<dbReference type="GO" id="GO:0005524">
    <property type="term" value="F:ATP binding"/>
    <property type="evidence" value="ECO:0007669"/>
    <property type="project" value="UniProtKB-KW"/>
</dbReference>
<dbReference type="AlphaFoldDB" id="A0A2T5GRY8"/>
<keyword evidence="3" id="KW-0597">Phosphoprotein</keyword>
<dbReference type="CDD" id="cd00130">
    <property type="entry name" value="PAS"/>
    <property type="match status" value="1"/>
</dbReference>
<dbReference type="PROSITE" id="PS50112">
    <property type="entry name" value="PAS"/>
    <property type="match status" value="1"/>
</dbReference>
<dbReference type="InterPro" id="IPR000014">
    <property type="entry name" value="PAS"/>
</dbReference>
<dbReference type="InterPro" id="IPR036890">
    <property type="entry name" value="HATPase_C_sf"/>
</dbReference>
<dbReference type="GO" id="GO:0006355">
    <property type="term" value="P:regulation of DNA-templated transcription"/>
    <property type="evidence" value="ECO:0007669"/>
    <property type="project" value="InterPro"/>
</dbReference>
<dbReference type="Pfam" id="PF00989">
    <property type="entry name" value="PAS"/>
    <property type="match status" value="1"/>
</dbReference>
<proteinExistence type="predicted"/>
<keyword evidence="8" id="KW-0902">Two-component regulatory system</keyword>
<dbReference type="PRINTS" id="PR00344">
    <property type="entry name" value="BCTRLSENSOR"/>
</dbReference>
<dbReference type="InterPro" id="IPR036097">
    <property type="entry name" value="HisK_dim/P_sf"/>
</dbReference>
<keyword evidence="9" id="KW-1133">Transmembrane helix</keyword>
<dbReference type="InterPro" id="IPR003661">
    <property type="entry name" value="HisK_dim/P_dom"/>
</dbReference>
<evidence type="ECO:0000259" key="10">
    <source>
        <dbReference type="PROSITE" id="PS50109"/>
    </source>
</evidence>
<organism evidence="12 13">
    <name type="scientific">Sphingomonas aurantiaca</name>
    <dbReference type="NCBI Taxonomy" id="185949"/>
    <lineage>
        <taxon>Bacteria</taxon>
        <taxon>Pseudomonadati</taxon>
        <taxon>Pseudomonadota</taxon>
        <taxon>Alphaproteobacteria</taxon>
        <taxon>Sphingomonadales</taxon>
        <taxon>Sphingomonadaceae</taxon>
        <taxon>Sphingomonas</taxon>
    </lineage>
</organism>
<dbReference type="InterPro" id="IPR035965">
    <property type="entry name" value="PAS-like_dom_sf"/>
</dbReference>
<dbReference type="EC" id="2.7.13.3" evidence="2"/>
<dbReference type="SUPFAM" id="SSF55785">
    <property type="entry name" value="PYP-like sensor domain (PAS domain)"/>
    <property type="match status" value="1"/>
</dbReference>
<keyword evidence="9" id="KW-0472">Membrane</keyword>
<feature type="transmembrane region" description="Helical" evidence="9">
    <location>
        <begin position="64"/>
        <end position="82"/>
    </location>
</feature>
<evidence type="ECO:0000256" key="8">
    <source>
        <dbReference type="ARBA" id="ARBA00023012"/>
    </source>
</evidence>
<keyword evidence="5" id="KW-0547">Nucleotide-binding</keyword>
<dbReference type="PANTHER" id="PTHR43065">
    <property type="entry name" value="SENSOR HISTIDINE KINASE"/>
    <property type="match status" value="1"/>
</dbReference>
<gene>
    <name evidence="12" type="ORF">C8J26_0366</name>
</gene>
<dbReference type="PANTHER" id="PTHR43065:SF10">
    <property type="entry name" value="PEROXIDE STRESS-ACTIVATED HISTIDINE KINASE MAK3"/>
    <property type="match status" value="1"/>
</dbReference>
<keyword evidence="4" id="KW-0808">Transferase</keyword>
<dbReference type="InterPro" id="IPR005467">
    <property type="entry name" value="His_kinase_dom"/>
</dbReference>
<dbReference type="EMBL" id="QAOG01000001">
    <property type="protein sequence ID" value="PTQ62091.1"/>
    <property type="molecule type" value="Genomic_DNA"/>
</dbReference>
<keyword evidence="9" id="KW-0812">Transmembrane</keyword>
<protein>
    <recommendedName>
        <fullName evidence="2">histidine kinase</fullName>
        <ecNumber evidence="2">2.7.13.3</ecNumber>
    </recommendedName>
</protein>
<evidence type="ECO:0000256" key="5">
    <source>
        <dbReference type="ARBA" id="ARBA00022741"/>
    </source>
</evidence>
<feature type="domain" description="Histidine kinase" evidence="10">
    <location>
        <begin position="256"/>
        <end position="471"/>
    </location>
</feature>
<keyword evidence="7" id="KW-0067">ATP-binding</keyword>
<feature type="transmembrane region" description="Helical" evidence="9">
    <location>
        <begin position="36"/>
        <end position="57"/>
    </location>
</feature>
<dbReference type="Gene3D" id="3.30.565.10">
    <property type="entry name" value="Histidine kinase-like ATPase, C-terminal domain"/>
    <property type="match status" value="1"/>
</dbReference>
<name>A0A2T5GRY8_9SPHN</name>
<dbReference type="CDD" id="cd00082">
    <property type="entry name" value="HisKA"/>
    <property type="match status" value="1"/>
</dbReference>
<keyword evidence="13" id="KW-1185">Reference proteome</keyword>
<evidence type="ECO:0000256" key="7">
    <source>
        <dbReference type="ARBA" id="ARBA00022840"/>
    </source>
</evidence>
<reference evidence="12 13" key="1">
    <citation type="submission" date="2018-04" db="EMBL/GenBank/DDBJ databases">
        <title>Genomic Encyclopedia of Type Strains, Phase III (KMG-III): the genomes of soil and plant-associated and newly described type strains.</title>
        <authorList>
            <person name="Whitman W."/>
        </authorList>
    </citation>
    <scope>NUCLEOTIDE SEQUENCE [LARGE SCALE GENOMIC DNA]</scope>
    <source>
        <strain evidence="12 13">MA101b</strain>
    </source>
</reference>
<accession>A0A2T5GRY8</accession>
<dbReference type="RefSeq" id="WP_107956480.1">
    <property type="nucleotide sequence ID" value="NZ_QAOG01000001.1"/>
</dbReference>
<evidence type="ECO:0000256" key="9">
    <source>
        <dbReference type="SAM" id="Phobius"/>
    </source>
</evidence>
<evidence type="ECO:0000256" key="6">
    <source>
        <dbReference type="ARBA" id="ARBA00022777"/>
    </source>
</evidence>
<feature type="domain" description="PAS" evidence="11">
    <location>
        <begin position="128"/>
        <end position="180"/>
    </location>
</feature>
<evidence type="ECO:0000256" key="3">
    <source>
        <dbReference type="ARBA" id="ARBA00022553"/>
    </source>
</evidence>
<dbReference type="SMART" id="SM00091">
    <property type="entry name" value="PAS"/>
    <property type="match status" value="1"/>
</dbReference>
<dbReference type="SUPFAM" id="SSF47384">
    <property type="entry name" value="Homodimeric domain of signal transducing histidine kinase"/>
    <property type="match status" value="1"/>
</dbReference>
<keyword evidence="6 12" id="KW-0418">Kinase</keyword>